<feature type="compositionally biased region" description="Basic and acidic residues" evidence="3">
    <location>
        <begin position="372"/>
        <end position="402"/>
    </location>
</feature>
<feature type="region of interest" description="Disordered" evidence="3">
    <location>
        <begin position="245"/>
        <end position="434"/>
    </location>
</feature>
<feature type="compositionally biased region" description="Acidic residues" evidence="3">
    <location>
        <begin position="412"/>
        <end position="427"/>
    </location>
</feature>
<dbReference type="InterPro" id="IPR043446">
    <property type="entry name" value="Neurabin-like"/>
</dbReference>
<evidence type="ECO:0000256" key="1">
    <source>
        <dbReference type="ARBA" id="ARBA00022553"/>
    </source>
</evidence>
<dbReference type="EMBL" id="FR929024">
    <property type="protein sequence ID" value="CDQ97121.1"/>
    <property type="molecule type" value="Genomic_DNA"/>
</dbReference>
<evidence type="ECO:0000256" key="3">
    <source>
        <dbReference type="SAM" id="MobiDB-lite"/>
    </source>
</evidence>
<reference evidence="4" key="1">
    <citation type="journal article" date="2014" name="Nat. Commun.">
        <title>The rainbow trout genome provides novel insights into evolution after whole-genome duplication in vertebrates.</title>
        <authorList>
            <person name="Berthelot C."/>
            <person name="Brunet F."/>
            <person name="Chalopin D."/>
            <person name="Juanchich A."/>
            <person name="Bernard M."/>
            <person name="Noel B."/>
            <person name="Bento P."/>
            <person name="Da Silva C."/>
            <person name="Labadie K."/>
            <person name="Alberti A."/>
            <person name="Aury J.M."/>
            <person name="Louis A."/>
            <person name="Dehais P."/>
            <person name="Bardou P."/>
            <person name="Montfort J."/>
            <person name="Klopp C."/>
            <person name="Cabau C."/>
            <person name="Gaspin C."/>
            <person name="Thorgaard G.H."/>
            <person name="Boussaha M."/>
            <person name="Quillet E."/>
            <person name="Guyomard R."/>
            <person name="Galiana D."/>
            <person name="Bobe J."/>
            <person name="Volff J.N."/>
            <person name="Genet C."/>
            <person name="Wincker P."/>
            <person name="Jaillon O."/>
            <person name="Roest Crollius H."/>
            <person name="Guiguen Y."/>
        </authorList>
    </citation>
    <scope>NUCLEOTIDE SEQUENCE [LARGE SCALE GENOMIC DNA]</scope>
</reference>
<feature type="compositionally biased region" description="Low complexity" evidence="3">
    <location>
        <begin position="163"/>
        <end position="176"/>
    </location>
</feature>
<feature type="region of interest" description="Disordered" evidence="3">
    <location>
        <begin position="448"/>
        <end position="497"/>
    </location>
</feature>
<evidence type="ECO:0000313" key="4">
    <source>
        <dbReference type="EMBL" id="CDQ97121.1"/>
    </source>
</evidence>
<sequence>MIKAESKGERTLRSASPHRNAYKSDFHAIKCSFDGTKSEGAAKTYANGSGDTREDTRGRPFGNRVNKIKNIFLQMDGQQQESQEVKSDVLLVSPPKVPFAVIAHKTSLSSATSPESQSLDKNPKGEDVEIDKAALAEKFCSTRKLFERSIKEQPAAEKSPNRVVSRVSLGSVSDGGKSTRRLSGSTETSNIKTEPVPTPLVKNRLDERSDTEETKHVSRLSLNAGPMSKRLDNFIVDSDDAAKATEMSSKVCVTNATRKHISPTANATQKPISPEPISPGGQSSYKRSPSTSDGFSRPSVSSDGVKLFSPSPGNQKQTTMIASSSLTMENSPAQASSLPGMVRAELVVVQNESSESDENENENVEDNVFEETNVHPPKELKVERKESPPKQYELKEERRDDTSPANQTGGCNEEEVDEEVAEEESEQVEQRIRGKVPPVVYGIENAAFVDDRDTDQILKEEDEEEEQPGEEKYEEDFEDAPGLSDEEEPEPRRKIKFSTSPIRVRMYYLIKIKK</sequence>
<dbReference type="GO" id="GO:0005737">
    <property type="term" value="C:cytoplasm"/>
    <property type="evidence" value="ECO:0007669"/>
    <property type="project" value="TreeGrafter"/>
</dbReference>
<feature type="compositionally biased region" description="Basic and acidic residues" evidence="3">
    <location>
        <begin position="203"/>
        <end position="216"/>
    </location>
</feature>
<dbReference type="Proteomes" id="UP000193380">
    <property type="component" value="Unassembled WGS sequence"/>
</dbReference>
<protein>
    <recommendedName>
        <fullName evidence="6">Neurabin-1/2 PDZ domain-containing protein</fullName>
    </recommendedName>
</protein>
<organism evidence="4 5">
    <name type="scientific">Oncorhynchus mykiss</name>
    <name type="common">Rainbow trout</name>
    <name type="synonym">Salmo gairdneri</name>
    <dbReference type="NCBI Taxonomy" id="8022"/>
    <lineage>
        <taxon>Eukaryota</taxon>
        <taxon>Metazoa</taxon>
        <taxon>Chordata</taxon>
        <taxon>Craniata</taxon>
        <taxon>Vertebrata</taxon>
        <taxon>Euteleostomi</taxon>
        <taxon>Actinopterygii</taxon>
        <taxon>Neopterygii</taxon>
        <taxon>Teleostei</taxon>
        <taxon>Protacanthopterygii</taxon>
        <taxon>Salmoniformes</taxon>
        <taxon>Salmonidae</taxon>
        <taxon>Salmoninae</taxon>
        <taxon>Oncorhynchus</taxon>
    </lineage>
</organism>
<dbReference type="AlphaFoldDB" id="A0A060YZC6"/>
<keyword evidence="2" id="KW-0175">Coiled coil</keyword>
<evidence type="ECO:0000313" key="5">
    <source>
        <dbReference type="Proteomes" id="UP000193380"/>
    </source>
</evidence>
<feature type="compositionally biased region" description="Basic and acidic residues" evidence="3">
    <location>
        <begin position="449"/>
        <end position="459"/>
    </location>
</feature>
<keyword evidence="1" id="KW-0597">Phosphoprotein</keyword>
<feature type="compositionally biased region" description="Polar residues" evidence="3">
    <location>
        <begin position="181"/>
        <end position="192"/>
    </location>
</feature>
<feature type="compositionally biased region" description="Polar residues" evidence="3">
    <location>
        <begin position="280"/>
        <end position="302"/>
    </location>
</feature>
<accession>A0A060YZC6</accession>
<name>A0A060YZC6_ONCMY</name>
<feature type="compositionally biased region" description="Basic and acidic residues" evidence="3">
    <location>
        <begin position="1"/>
        <end position="12"/>
    </location>
</feature>
<feature type="compositionally biased region" description="Polar residues" evidence="3">
    <location>
        <begin position="246"/>
        <end position="256"/>
    </location>
</feature>
<feature type="region of interest" description="Disordered" evidence="3">
    <location>
        <begin position="151"/>
        <end position="229"/>
    </location>
</feature>
<gene>
    <name evidence="4" type="ORF">GSONMT00049113001</name>
</gene>
<feature type="compositionally biased region" description="Polar residues" evidence="3">
    <location>
        <begin position="311"/>
        <end position="337"/>
    </location>
</feature>
<reference evidence="4" key="2">
    <citation type="submission" date="2014-03" db="EMBL/GenBank/DDBJ databases">
        <authorList>
            <person name="Genoscope - CEA"/>
        </authorList>
    </citation>
    <scope>NUCLEOTIDE SEQUENCE</scope>
</reference>
<feature type="region of interest" description="Disordered" evidence="3">
    <location>
        <begin position="1"/>
        <end position="20"/>
    </location>
</feature>
<dbReference type="PANTHER" id="PTHR16154">
    <property type="entry name" value="NEURABIN"/>
    <property type="match status" value="1"/>
</dbReference>
<dbReference type="GO" id="GO:0015629">
    <property type="term" value="C:actin cytoskeleton"/>
    <property type="evidence" value="ECO:0007669"/>
    <property type="project" value="TreeGrafter"/>
</dbReference>
<dbReference type="STRING" id="8022.A0A060YZC6"/>
<dbReference type="GO" id="GO:0019722">
    <property type="term" value="P:calcium-mediated signaling"/>
    <property type="evidence" value="ECO:0007669"/>
    <property type="project" value="TreeGrafter"/>
</dbReference>
<dbReference type="PaxDb" id="8022-A0A060YZC6"/>
<proteinExistence type="predicted"/>
<evidence type="ECO:0008006" key="6">
    <source>
        <dbReference type="Google" id="ProtNLM"/>
    </source>
</evidence>
<dbReference type="GO" id="GO:0014069">
    <property type="term" value="C:postsynaptic density"/>
    <property type="evidence" value="ECO:0007669"/>
    <property type="project" value="TreeGrafter"/>
</dbReference>
<dbReference type="GO" id="GO:0007015">
    <property type="term" value="P:actin filament organization"/>
    <property type="evidence" value="ECO:0007669"/>
    <property type="project" value="TreeGrafter"/>
</dbReference>
<dbReference type="GO" id="GO:0051015">
    <property type="term" value="F:actin filament binding"/>
    <property type="evidence" value="ECO:0007669"/>
    <property type="project" value="TreeGrafter"/>
</dbReference>
<feature type="region of interest" description="Disordered" evidence="3">
    <location>
        <begin position="106"/>
        <end position="126"/>
    </location>
</feature>
<dbReference type="GO" id="GO:0030425">
    <property type="term" value="C:dendrite"/>
    <property type="evidence" value="ECO:0007669"/>
    <property type="project" value="TreeGrafter"/>
</dbReference>
<evidence type="ECO:0000256" key="2">
    <source>
        <dbReference type="ARBA" id="ARBA00023054"/>
    </source>
</evidence>
<dbReference type="PANTHER" id="PTHR16154:SF26">
    <property type="entry name" value="PROTEIN PHOSPHATASE 1 REGULATORY SUBUNIT 9 LIKE"/>
    <property type="match status" value="1"/>
</dbReference>
<feature type="region of interest" description="Disordered" evidence="3">
    <location>
        <begin position="39"/>
        <end position="62"/>
    </location>
</feature>
<feature type="compositionally biased region" description="Acidic residues" evidence="3">
    <location>
        <begin position="354"/>
        <end position="369"/>
    </location>
</feature>
<feature type="compositionally biased region" description="Polar residues" evidence="3">
    <location>
        <begin position="106"/>
        <end position="120"/>
    </location>
</feature>
<dbReference type="GO" id="GO:0031175">
    <property type="term" value="P:neuron projection development"/>
    <property type="evidence" value="ECO:0007669"/>
    <property type="project" value="TreeGrafter"/>
</dbReference>
<feature type="compositionally biased region" description="Acidic residues" evidence="3">
    <location>
        <begin position="460"/>
        <end position="489"/>
    </location>
</feature>